<dbReference type="Pfam" id="PF07686">
    <property type="entry name" value="V-set"/>
    <property type="match status" value="1"/>
</dbReference>
<dbReference type="AlphaFoldDB" id="A0A0F8CJ56"/>
<dbReference type="InterPro" id="IPR007110">
    <property type="entry name" value="Ig-like_dom"/>
</dbReference>
<evidence type="ECO:0000313" key="2">
    <source>
        <dbReference type="EMBL" id="KKF34051.1"/>
    </source>
</evidence>
<dbReference type="SUPFAM" id="SSF48726">
    <property type="entry name" value="Immunoglobulin"/>
    <property type="match status" value="1"/>
</dbReference>
<gene>
    <name evidence="2" type="ORF">EH28_00299</name>
</gene>
<dbReference type="EMBL" id="KQ040812">
    <property type="protein sequence ID" value="KKF34051.1"/>
    <property type="molecule type" value="Genomic_DNA"/>
</dbReference>
<protein>
    <recommendedName>
        <fullName evidence="1">Ig-like domain-containing protein</fullName>
    </recommendedName>
</protein>
<accession>A0A0F8CJ56</accession>
<dbReference type="PROSITE" id="PS50835">
    <property type="entry name" value="IG_LIKE"/>
    <property type="match status" value="1"/>
</dbReference>
<organism evidence="2">
    <name type="scientific">Larimichthys crocea</name>
    <name type="common">Large yellow croaker</name>
    <name type="synonym">Pseudosciaena crocea</name>
    <dbReference type="NCBI Taxonomy" id="215358"/>
    <lineage>
        <taxon>Eukaryota</taxon>
        <taxon>Metazoa</taxon>
        <taxon>Chordata</taxon>
        <taxon>Craniata</taxon>
        <taxon>Vertebrata</taxon>
        <taxon>Euteleostomi</taxon>
        <taxon>Actinopterygii</taxon>
        <taxon>Neopterygii</taxon>
        <taxon>Teleostei</taxon>
        <taxon>Neoteleostei</taxon>
        <taxon>Acanthomorphata</taxon>
        <taxon>Eupercaria</taxon>
        <taxon>Sciaenidae</taxon>
        <taxon>Larimichthys</taxon>
    </lineage>
</organism>
<reference evidence="2" key="1">
    <citation type="journal article" date="2015" name="PLoS Genet.">
        <title>Genome Sequencing of the Perciform Fish Larimichthys crocea Provides Insights into Molecular and Genetic Mechanisms of Stress Adaptation.</title>
        <authorList>
            <person name="Ao J."/>
            <person name="Mu Y."/>
            <person name="Xiang L.X."/>
            <person name="Fan D."/>
            <person name="Feng M."/>
            <person name="Zhang S."/>
            <person name="Shi Q."/>
            <person name="Zhu L.Y."/>
            <person name="Li T."/>
            <person name="Ding Y."/>
            <person name="Nie L."/>
            <person name="Li Q."/>
            <person name="Dong W.R."/>
            <person name="Jiang L."/>
            <person name="Sun B."/>
            <person name="Zhang X."/>
            <person name="Li M."/>
            <person name="Zhang H.Q."/>
            <person name="Xie S."/>
            <person name="Zhu Y."/>
            <person name="Jiang X."/>
            <person name="Wang X."/>
            <person name="Mu P."/>
            <person name="Chen W."/>
            <person name="Yue Z."/>
            <person name="Wang Z."/>
            <person name="Wang J."/>
            <person name="Shao J.Z."/>
            <person name="Chen X."/>
        </authorList>
    </citation>
    <scope>NUCLEOTIDE SEQUENCE [LARGE SCALE GENOMIC DNA]</scope>
    <source>
        <strain evidence="2">SSNF</strain>
        <tissue evidence="2">Blood</tissue>
    </source>
</reference>
<dbReference type="Gene3D" id="2.60.40.10">
    <property type="entry name" value="Immunoglobulins"/>
    <property type="match status" value="1"/>
</dbReference>
<dbReference type="InterPro" id="IPR013106">
    <property type="entry name" value="Ig_V-set"/>
</dbReference>
<proteinExistence type="predicted"/>
<feature type="domain" description="Ig-like" evidence="1">
    <location>
        <begin position="73"/>
        <end position="153"/>
    </location>
</feature>
<dbReference type="InterPro" id="IPR036179">
    <property type="entry name" value="Ig-like_dom_sf"/>
</dbReference>
<name>A0A0F8CJ56_LARCR</name>
<dbReference type="InterPro" id="IPR013783">
    <property type="entry name" value="Ig-like_fold"/>
</dbReference>
<sequence length="166" mass="19176">MKRAKAEQRTKWWKLKKEECCMTFRKELRQALGGQEVLPNDWTTTANVIRETALVAMAAELIQDDLTLTRRVGEEVSFSCGQTHLCDDSGRVLWLQKKETFSGILDINMNDGKISTDYGHSQIDDFSVERKQNVSELKIREVKLSHSASYYCRCFKKVKNDPHSEK</sequence>
<evidence type="ECO:0000259" key="1">
    <source>
        <dbReference type="PROSITE" id="PS50835"/>
    </source>
</evidence>